<feature type="region of interest" description="Disordered" evidence="1">
    <location>
        <begin position="551"/>
        <end position="822"/>
    </location>
</feature>
<feature type="compositionally biased region" description="Polar residues" evidence="1">
    <location>
        <begin position="455"/>
        <end position="475"/>
    </location>
</feature>
<dbReference type="EMBL" id="KL648587">
    <property type="protein sequence ID" value="KEY68185.1"/>
    <property type="molecule type" value="Genomic_DNA"/>
</dbReference>
<dbReference type="Pfam" id="PF24344">
    <property type="entry name" value="PH_23"/>
    <property type="match status" value="1"/>
</dbReference>
<keyword evidence="6" id="KW-1185">Reference proteome</keyword>
<feature type="compositionally biased region" description="Acidic residues" evidence="1">
    <location>
        <begin position="1420"/>
        <end position="1441"/>
    </location>
</feature>
<feature type="compositionally biased region" description="Low complexity" evidence="1">
    <location>
        <begin position="631"/>
        <end position="665"/>
    </location>
</feature>
<protein>
    <recommendedName>
        <fullName evidence="7">DH domain-containing protein</fullName>
    </recommendedName>
</protein>
<feature type="compositionally biased region" description="Basic and acidic residues" evidence="1">
    <location>
        <begin position="1327"/>
        <end position="1348"/>
    </location>
</feature>
<evidence type="ECO:0008006" key="7">
    <source>
        <dbReference type="Google" id="ProtNLM"/>
    </source>
</evidence>
<evidence type="ECO:0000256" key="1">
    <source>
        <dbReference type="SAM" id="MobiDB-lite"/>
    </source>
</evidence>
<feature type="compositionally biased region" description="Polar residues" evidence="1">
    <location>
        <begin position="797"/>
        <end position="822"/>
    </location>
</feature>
<dbReference type="InterPro" id="IPR056416">
    <property type="entry name" value="DH_2_fung"/>
</dbReference>
<dbReference type="Proteomes" id="UP000028045">
    <property type="component" value="Unassembled WGS sequence"/>
</dbReference>
<feature type="compositionally biased region" description="Polar residues" evidence="1">
    <location>
        <begin position="300"/>
        <end position="315"/>
    </location>
</feature>
<feature type="compositionally biased region" description="Basic and acidic residues" evidence="1">
    <location>
        <begin position="593"/>
        <end position="615"/>
    </location>
</feature>
<reference evidence="5 6" key="1">
    <citation type="journal article" date="2014" name="BMC Genomics">
        <title>Comparative genome sequencing reveals chemotype-specific gene clusters in the toxigenic black mold Stachybotrys.</title>
        <authorList>
            <person name="Semeiks J."/>
            <person name="Borek D."/>
            <person name="Otwinowski Z."/>
            <person name="Grishin N.V."/>
        </authorList>
    </citation>
    <scope>NUCLEOTIDE SEQUENCE [LARGE SCALE GENOMIC DNA]</scope>
    <source>
        <strain evidence="6">CBS 109288 / IBT 7711</strain>
    </source>
</reference>
<evidence type="ECO:0000259" key="4">
    <source>
        <dbReference type="Pfam" id="PF24345"/>
    </source>
</evidence>
<feature type="compositionally biased region" description="Polar residues" evidence="1">
    <location>
        <begin position="32"/>
        <end position="42"/>
    </location>
</feature>
<feature type="compositionally biased region" description="Basic residues" evidence="1">
    <location>
        <begin position="871"/>
        <end position="881"/>
    </location>
</feature>
<feature type="compositionally biased region" description="Basic and acidic residues" evidence="1">
    <location>
        <begin position="281"/>
        <end position="299"/>
    </location>
</feature>
<feature type="region of interest" description="Disordered" evidence="1">
    <location>
        <begin position="1264"/>
        <end position="1486"/>
    </location>
</feature>
<organism evidence="5 6">
    <name type="scientific">Stachybotrys chartarum (strain CBS 109288 / IBT 7711)</name>
    <name type="common">Toxic black mold</name>
    <name type="synonym">Stilbospora chartarum</name>
    <dbReference type="NCBI Taxonomy" id="1280523"/>
    <lineage>
        <taxon>Eukaryota</taxon>
        <taxon>Fungi</taxon>
        <taxon>Dikarya</taxon>
        <taxon>Ascomycota</taxon>
        <taxon>Pezizomycotina</taxon>
        <taxon>Sordariomycetes</taxon>
        <taxon>Hypocreomycetidae</taxon>
        <taxon>Hypocreales</taxon>
        <taxon>Stachybotryaceae</taxon>
        <taxon>Stachybotrys</taxon>
    </lineage>
</organism>
<feature type="compositionally biased region" description="Low complexity" evidence="1">
    <location>
        <begin position="1665"/>
        <end position="1674"/>
    </location>
</feature>
<feature type="domain" description="DBL homology" evidence="2">
    <location>
        <begin position="885"/>
        <end position="1084"/>
    </location>
</feature>
<evidence type="ECO:0000313" key="5">
    <source>
        <dbReference type="EMBL" id="KEY68185.1"/>
    </source>
</evidence>
<feature type="compositionally biased region" description="Basic and acidic residues" evidence="1">
    <location>
        <begin position="1267"/>
        <end position="1277"/>
    </location>
</feature>
<feature type="compositionally biased region" description="Pro residues" evidence="1">
    <location>
        <begin position="1368"/>
        <end position="1385"/>
    </location>
</feature>
<feature type="region of interest" description="Disordered" evidence="1">
    <location>
        <begin position="859"/>
        <end position="884"/>
    </location>
</feature>
<feature type="compositionally biased region" description="Polar residues" evidence="1">
    <location>
        <begin position="562"/>
        <end position="577"/>
    </location>
</feature>
<accession>A0A084ASA6</accession>
<dbReference type="OrthoDB" id="5408934at2759"/>
<feature type="region of interest" description="Disordered" evidence="1">
    <location>
        <begin position="1623"/>
        <end position="1674"/>
    </location>
</feature>
<feature type="compositionally biased region" description="Low complexity" evidence="1">
    <location>
        <begin position="1410"/>
        <end position="1419"/>
    </location>
</feature>
<feature type="compositionally biased region" description="Polar residues" evidence="1">
    <location>
        <begin position="1728"/>
        <end position="1741"/>
    </location>
</feature>
<name>A0A084ASA6_STACB</name>
<feature type="domain" description="PH" evidence="3">
    <location>
        <begin position="1099"/>
        <end position="1239"/>
    </location>
</feature>
<dbReference type="InterPro" id="IPR056222">
    <property type="entry name" value="PH_23"/>
</dbReference>
<feature type="region of interest" description="Disordered" evidence="1">
    <location>
        <begin position="428"/>
        <end position="484"/>
    </location>
</feature>
<feature type="compositionally biased region" description="Polar residues" evidence="1">
    <location>
        <begin position="1651"/>
        <end position="1664"/>
    </location>
</feature>
<feature type="compositionally biased region" description="Basic and acidic residues" evidence="1">
    <location>
        <begin position="152"/>
        <end position="167"/>
    </location>
</feature>
<feature type="compositionally biased region" description="Low complexity" evidence="1">
    <location>
        <begin position="689"/>
        <end position="703"/>
    </location>
</feature>
<dbReference type="Pfam" id="PF24340">
    <property type="entry name" value="DH_2"/>
    <property type="match status" value="1"/>
</dbReference>
<dbReference type="InterPro" id="IPR056223">
    <property type="entry name" value="PH_24"/>
</dbReference>
<sequence length="1875" mass="205689">MPSQTTSSDHGESLDPSTPRKASTPAARQGKNAPSTPAQDATSPGAATPKSAPEAGGGRPRSNSKKPEPTLLTDFLMGRPSAQRLAADRQRRQGIEAVKAELRHEMRQDAVRRLQQPGGVGARVKAWQRNNAAAMVTGDPEDNATEPSDVAFKGEDFESVTEEDRIRIKMRQKKKPGPRDHPPVVIKMQRKTGESTEDSVGSKSPPKKRVVSDEHWVKSRARPVPTRKVSPKTRKASSPSGIPKDFVRRTANPTVSSKIKAWADKVEVPDTPPPRSHRSSGSRERSAHSRKSGSERTSETGDATSEATTRQPTRSKTYHDDGIRVEATGRKKLDDDGIRVRPIRSKPLPDDGIRVRPMSAASSDASHSRNESPHSGRQRGKTVATSKPRKSSANRPAQREERDDLSEQIEVILDSDEYDAIEVIEEIESLLETPTRRQGSKQRSTEKVRPKSHHPTSTVLSGESSWVSEGDSASGSGRKLQSDLTSSIAAKSLADIPGEIPFGHSAFSELDLPLNGAARTKSKRPKVDRNTSFKGMPTIFKKVVEEGKKIIHDINDPPKQPVANNPPSIEKWLNNTVDPFVDGEKMSTASKPKPAEKEQPEETKTRRKSSQEAKTPRRSSPKHRSADNEDQATTLTETTGLTGTTESTDITESTQSTESTEAITELQPEPPKKEVKPPTAGGLKRSRATRSSSSPTKPSGRRPFFGIFKEAFQGESASPPKYPKTYQSQEARQYEETELGYAPPTEDSLVSSGTRSPPRSPPRSPTNSSPDSAVEATPRMAGPRLRPPTNGHYELSTILSEGDSSAVDSDMTSDLSRSTLTQSTVLTRDSDISRTEDQGPGLKRRLTRHSDLVSVLSLPDNSKIPDGIKSGRSRPSLRKTRGASDDVSADDLLREFIDDENLYLRELKTLVDGVIPVLLSHAVNGDNLTEIFGSGASDSRADALSKSVVGMGVALEKLKTAHKKAPVSDIRRLAHWAHGVVPIYSSYIASWRLGFQDLVVNLAPPAERDDEDSLLDALPRNAKGDIVNAEGERVDVAHLLKRPLLRLKQMVKFIKCVVSIVPSEDTAQLLNDFEDLQEKARRKHREEVARMTDEEATGTDTTRARELRTLGAAESVAIYPHRQVNAKDVFSLELEHSNGQRLECKVELVFRDNQARPEDEGDLLIREIGDGRRTYLLFEPFPMAMVSARTGDGELDMVVMIRGSYYGKQWHELLTLTTDNEDQILDWLDILPVSPVPPREPEPSVVGDLDLLPSQRRMVDVPVGVSRLDKEHARDNVEPLLPRSPTTPTKRSLPTRYHPRSPLTAAPCSPPPAVPLSPIEETTPKQADYHRPKTREGTSRPLTEDMRPDPQSLAKKTPNSTPFRDDGAPPPPIHRSLAPPPPLKPSPKSKNSDRIKRRTSSPLKHEYLPSDISSTSETSYTEEESDYESSEDEIESVDIPETELGVSIKESQVSTELDSDLGPPVNESECSLTPSNSASQAGLHGHKTAEDNVQRFVASVSKWSDKGMWKNVWEVPCSIMVKAGMIEAYAPRRTDAANEDERPLLGLDLTPLVLIRQSTALDLEIRSSIQPHCQLASSQQGGGNFRFRCHNGPECFNLYMAVHNARLNNQKFIQLENEARFKSFGERKPAPDNDDDTSSRRRSWFGRKNSYRSSVRAPSQSHDGASTTPSSSVSATSFLRRLTGAGNLSFNIARSSVDKHHRMGSAGNSLYTSGSSSQGGTSPRSPSVSIGNSSRHSAGMNTDNLRIRLHLLVGPAKWEDFGNCTLQIRQPPPGWHQALRADHGLEKRITVAKVPKKDSDQPVVVLDAVLGSGCFSPMGVRGIVCGVWEEAKVAGDVAPATGPTGGNIKKWCFQCASVADADWVLRLVHQEVLRA</sequence>
<feature type="compositionally biased region" description="Basic and acidic residues" evidence="1">
    <location>
        <begin position="317"/>
        <end position="339"/>
    </location>
</feature>
<dbReference type="HOGENOM" id="CLU_001441_0_0_1"/>
<evidence type="ECO:0000259" key="3">
    <source>
        <dbReference type="Pfam" id="PF24344"/>
    </source>
</evidence>
<evidence type="ECO:0000313" key="6">
    <source>
        <dbReference type="Proteomes" id="UP000028045"/>
    </source>
</evidence>
<feature type="domain" description="PH" evidence="4">
    <location>
        <begin position="1487"/>
        <end position="1621"/>
    </location>
</feature>
<feature type="compositionally biased region" description="Polar residues" evidence="1">
    <location>
        <begin position="1468"/>
        <end position="1480"/>
    </location>
</feature>
<feature type="region of interest" description="Disordered" evidence="1">
    <location>
        <begin position="1701"/>
        <end position="1741"/>
    </location>
</feature>
<gene>
    <name evidence="5" type="ORF">S7711_07274</name>
</gene>
<feature type="region of interest" description="Disordered" evidence="1">
    <location>
        <begin position="133"/>
        <end position="411"/>
    </location>
</feature>
<evidence type="ECO:0000259" key="2">
    <source>
        <dbReference type="Pfam" id="PF24340"/>
    </source>
</evidence>
<dbReference type="Pfam" id="PF24345">
    <property type="entry name" value="PH_24"/>
    <property type="match status" value="1"/>
</dbReference>
<feature type="region of interest" description="Disordered" evidence="1">
    <location>
        <begin position="1"/>
        <end position="92"/>
    </location>
</feature>
<proteinExistence type="predicted"/>
<feature type="compositionally biased region" description="Low complexity" evidence="1">
    <location>
        <begin position="1705"/>
        <end position="1727"/>
    </location>
</feature>